<gene>
    <name evidence="2" type="ORF">D6201_07810</name>
</gene>
<feature type="transmembrane region" description="Helical" evidence="1">
    <location>
        <begin position="21"/>
        <end position="42"/>
    </location>
</feature>
<dbReference type="Pfam" id="PF22765">
    <property type="entry name" value="DUF7010"/>
    <property type="match status" value="1"/>
</dbReference>
<proteinExistence type="predicted"/>
<dbReference type="AlphaFoldDB" id="A0A419RU04"/>
<dbReference type="OrthoDB" id="7595043at2"/>
<reference evidence="2 3" key="1">
    <citation type="journal article" date="2017" name="Int. J. Syst. Evol. Microbiol.">
        <title>Erythrobacter aquimixticola sp. nov., isolated from the junction between the ocean and a freshwater spring.</title>
        <authorList>
            <person name="Park S."/>
            <person name="Jung Y.T."/>
            <person name="Choi S.J."/>
            <person name="Yoon J.H."/>
        </authorList>
    </citation>
    <scope>NUCLEOTIDE SEQUENCE [LARGE SCALE GENOMIC DNA]</scope>
    <source>
        <strain evidence="2 3">JSSK-14</strain>
    </source>
</reference>
<protein>
    <submittedName>
        <fullName evidence="2">Uncharacterized protein</fullName>
    </submittedName>
</protein>
<evidence type="ECO:0000313" key="3">
    <source>
        <dbReference type="Proteomes" id="UP000285232"/>
    </source>
</evidence>
<evidence type="ECO:0000313" key="2">
    <source>
        <dbReference type="EMBL" id="RJY09273.1"/>
    </source>
</evidence>
<feature type="transmembrane region" description="Helical" evidence="1">
    <location>
        <begin position="111"/>
        <end position="127"/>
    </location>
</feature>
<evidence type="ECO:0000256" key="1">
    <source>
        <dbReference type="SAM" id="Phobius"/>
    </source>
</evidence>
<dbReference type="InterPro" id="IPR053824">
    <property type="entry name" value="DUF7010"/>
</dbReference>
<dbReference type="RefSeq" id="WP_120048281.1">
    <property type="nucleotide sequence ID" value="NZ_RAHX01000001.1"/>
</dbReference>
<keyword evidence="1" id="KW-1133">Transmembrane helix</keyword>
<feature type="transmembrane region" description="Helical" evidence="1">
    <location>
        <begin position="86"/>
        <end position="105"/>
    </location>
</feature>
<sequence length="187" mass="19903">MTDYDRMPLAEARRDYLANSTAAMPIGGLIAWGALAIAYALVPDGLPSFLPYVAAAIPVPIALAIDALRGELHYWRQGQDNPVSQLFMRFITVVAMLIPLVIIAATALQDVAFLVLGLAIFAGLVWVPHGWGADDTAGFVHFVIRAAGCYAAYLLTPQPYTAAAVAGVAALTYVYAIIAMKKPASVR</sequence>
<organism evidence="2 3">
    <name type="scientific">Aurantiacibacter aquimixticola</name>
    <dbReference type="NCBI Taxonomy" id="1958945"/>
    <lineage>
        <taxon>Bacteria</taxon>
        <taxon>Pseudomonadati</taxon>
        <taxon>Pseudomonadota</taxon>
        <taxon>Alphaproteobacteria</taxon>
        <taxon>Sphingomonadales</taxon>
        <taxon>Erythrobacteraceae</taxon>
        <taxon>Aurantiacibacter</taxon>
    </lineage>
</organism>
<feature type="transmembrane region" description="Helical" evidence="1">
    <location>
        <begin position="162"/>
        <end position="180"/>
    </location>
</feature>
<accession>A0A419RU04</accession>
<dbReference type="Proteomes" id="UP000285232">
    <property type="component" value="Unassembled WGS sequence"/>
</dbReference>
<dbReference type="EMBL" id="RAHX01000001">
    <property type="protein sequence ID" value="RJY09273.1"/>
    <property type="molecule type" value="Genomic_DNA"/>
</dbReference>
<name>A0A419RU04_9SPHN</name>
<comment type="caution">
    <text evidence="2">The sequence shown here is derived from an EMBL/GenBank/DDBJ whole genome shotgun (WGS) entry which is preliminary data.</text>
</comment>
<keyword evidence="1" id="KW-0472">Membrane</keyword>
<keyword evidence="3" id="KW-1185">Reference proteome</keyword>
<keyword evidence="1" id="KW-0812">Transmembrane</keyword>